<dbReference type="SMART" id="SM00060">
    <property type="entry name" value="FN3"/>
    <property type="match status" value="9"/>
</dbReference>
<evidence type="ECO:0000256" key="2">
    <source>
        <dbReference type="SAM" id="MobiDB-lite"/>
    </source>
</evidence>
<feature type="domain" description="Fibronectin type-III" evidence="4">
    <location>
        <begin position="304"/>
        <end position="396"/>
    </location>
</feature>
<evidence type="ECO:0000256" key="3">
    <source>
        <dbReference type="SAM" id="Phobius"/>
    </source>
</evidence>
<feature type="region of interest" description="Disordered" evidence="2">
    <location>
        <begin position="846"/>
        <end position="884"/>
    </location>
</feature>
<name>A0ABM4B822_HYDVU</name>
<feature type="compositionally biased region" description="Acidic residues" evidence="2">
    <location>
        <begin position="859"/>
        <end position="870"/>
    </location>
</feature>
<keyword evidence="5" id="KW-1185">Reference proteome</keyword>
<dbReference type="Proteomes" id="UP001652625">
    <property type="component" value="Chromosome 01"/>
</dbReference>
<feature type="domain" description="Fibronectin type-III" evidence="4">
    <location>
        <begin position="493"/>
        <end position="589"/>
    </location>
</feature>
<dbReference type="PRINTS" id="PR00014">
    <property type="entry name" value="FNTYPEIII"/>
</dbReference>
<feature type="domain" description="Fibronectin type-III" evidence="4">
    <location>
        <begin position="932"/>
        <end position="1025"/>
    </location>
</feature>
<accession>A0ABM4B822</accession>
<keyword evidence="3" id="KW-0472">Membrane</keyword>
<dbReference type="InterPro" id="IPR013783">
    <property type="entry name" value="Ig-like_fold"/>
</dbReference>
<dbReference type="PANTHER" id="PTHR13817:SF73">
    <property type="entry name" value="FIBRONECTIN TYPE-III DOMAIN-CONTAINING PROTEIN"/>
    <property type="match status" value="1"/>
</dbReference>
<reference evidence="5" key="1">
    <citation type="submission" date="2025-05" db="UniProtKB">
        <authorList>
            <consortium name="RefSeq"/>
        </authorList>
    </citation>
    <scope>NUCLEOTIDE SEQUENCE [LARGE SCALE GENOMIC DNA]</scope>
</reference>
<dbReference type="RefSeq" id="XP_065645021.1">
    <property type="nucleotide sequence ID" value="XM_065788949.1"/>
</dbReference>
<feature type="compositionally biased region" description="Polar residues" evidence="2">
    <location>
        <begin position="874"/>
        <end position="884"/>
    </location>
</feature>
<dbReference type="SUPFAM" id="SSF49265">
    <property type="entry name" value="Fibronectin type III"/>
    <property type="match status" value="5"/>
</dbReference>
<organism evidence="5 6">
    <name type="scientific">Hydra vulgaris</name>
    <name type="common">Hydra</name>
    <name type="synonym">Hydra attenuata</name>
    <dbReference type="NCBI Taxonomy" id="6087"/>
    <lineage>
        <taxon>Eukaryota</taxon>
        <taxon>Metazoa</taxon>
        <taxon>Cnidaria</taxon>
        <taxon>Hydrozoa</taxon>
        <taxon>Hydroidolina</taxon>
        <taxon>Anthoathecata</taxon>
        <taxon>Aplanulata</taxon>
        <taxon>Hydridae</taxon>
        <taxon>Hydra</taxon>
    </lineage>
</organism>
<evidence type="ECO:0000259" key="4">
    <source>
        <dbReference type="PROSITE" id="PS50853"/>
    </source>
</evidence>
<feature type="transmembrane region" description="Helical" evidence="3">
    <location>
        <begin position="1162"/>
        <end position="1184"/>
    </location>
</feature>
<gene>
    <name evidence="6" type="primary">LOC100205987</name>
</gene>
<keyword evidence="3" id="KW-0812">Transmembrane</keyword>
<keyword evidence="1" id="KW-0677">Repeat</keyword>
<sequence length="1186" mass="132815">MEMDTSETYVNYMTQNQLSLNKSLQNEPCDTLSTSQEQSLHIIVEPQIDGQTNYIHLINPPTGQIISSYIADHGSHIEIQPGVFFRVPFPHEHGYPYGGNNYPMSNQHSYHQVFPNNISSHSRQNFPSIIIPSQQYNPFCSVHGSPRSFQTQPVVQDIDKRREKLQKKISDKQANINDCTCVKHTYQKKLSDKNCVVDPVGNNISIDDTSLHVSLEAEAISPYAIILKWCLRSNALLSCEFDLQISTKGNIYKSVYNGSEKCFTAHELNPGTLYTFRLCAVLNNTQGSYCDPVACTTFCSVPDKPFPPRITQKSKNSLTLKWTAPYDGGSPITFYRIQWRTDTNEEFKNLYEGMQKHYKLNHKLPPLTSCQFQLQAANKLGEGEYSTILECLTCGGPPNTPNQPELTECHTNMLSLSWSEPDDNGSPILEYKLEMNNPTDGYGFMVQYCGELNHFTCNNLLRNTPYTFRLMATNDYGSSKYSVPVTYSTLAEAPGKMAKPMLNGKIKPFSIPIKWGLPKDTGGDQIIGYVLEMDDGLGQSFIKVYHGPDNEFVINNLQPGRTYQVKVASESRVGIGTFSPVANFTTLAVCPKNVNPPRLSLAPEMNVLHLEWDPPLDIGGSIITSYSVKMVHKDGKSDIVYNGVKQGCSVGDLKPGKEFFFSVQATNSAGSSQWSSVVGFKTAPGPPEAIHPPNISFKSPTHIFFDWMEPTLHGAPITMYSLEKLENELFQKVFHGTTSFCDLKQGVQPATTYYFRLQAHSAAGNSPYSSIFTVKTPPAPPGPVQDIKILEQTSNSCFIEWQHPQDNGSQIIEYILEAAGTTSMLYTIPRSICIEDNMSDILPVSEKANEDKQEKSDSSDDEYSSSDEEEVLHNSISGSESSVTLQRNDNVMEYRLTGLEPDTLYKLRIQAVSEVGIGAFSQYVQFYTKELPPLAPTLSASSISYHSIKLKWGHQSSKKSMSILNHTLQMQNKSGSFNTVYSGMDTSFTLSKLKELTPYCFRIQSSNEAGEGQFSMPKVFYTKAQPPSHVKELKCQHVDISSVKLVWTPVESIRPDDIIKYTLQMQNVELGKDFNQVYNGIETEFTVCELEPDKAYQFRIYVTRTLSAVDRNILANVPEDIKSIHSPIIRVHTLRQAISKECEHDLKKIEPAQSIGLTDTHIALIFLVSFLAICVVFIVLMYIATN</sequence>
<dbReference type="GeneID" id="100205987"/>
<feature type="domain" description="Fibronectin type-III" evidence="4">
    <location>
        <begin position="686"/>
        <end position="779"/>
    </location>
</feature>
<proteinExistence type="predicted"/>
<keyword evidence="3" id="KW-1133">Transmembrane helix</keyword>
<dbReference type="InterPro" id="IPR050964">
    <property type="entry name" value="Striated_Muscle_Regulatory"/>
</dbReference>
<feature type="domain" description="Fibronectin type-III" evidence="4">
    <location>
        <begin position="828"/>
        <end position="931"/>
    </location>
</feature>
<dbReference type="InterPro" id="IPR036116">
    <property type="entry name" value="FN3_sf"/>
</dbReference>
<protein>
    <submittedName>
        <fullName evidence="6">Fibronectin type III domain-containing protein 3B isoform X2</fullName>
    </submittedName>
</protein>
<dbReference type="Gene3D" id="2.60.40.10">
    <property type="entry name" value="Immunoglobulins"/>
    <property type="match status" value="9"/>
</dbReference>
<evidence type="ECO:0000313" key="6">
    <source>
        <dbReference type="RefSeq" id="XP_065645021.1"/>
    </source>
</evidence>
<feature type="compositionally biased region" description="Basic and acidic residues" evidence="2">
    <location>
        <begin position="847"/>
        <end position="858"/>
    </location>
</feature>
<feature type="domain" description="Fibronectin type-III" evidence="4">
    <location>
        <begin position="593"/>
        <end position="685"/>
    </location>
</feature>
<dbReference type="Pfam" id="PF00041">
    <property type="entry name" value="fn3"/>
    <property type="match status" value="8"/>
</dbReference>
<evidence type="ECO:0000256" key="1">
    <source>
        <dbReference type="ARBA" id="ARBA00022737"/>
    </source>
</evidence>
<dbReference type="PANTHER" id="PTHR13817">
    <property type="entry name" value="TITIN"/>
    <property type="match status" value="1"/>
</dbReference>
<evidence type="ECO:0000313" key="5">
    <source>
        <dbReference type="Proteomes" id="UP001652625"/>
    </source>
</evidence>
<dbReference type="PROSITE" id="PS50853">
    <property type="entry name" value="FN3"/>
    <property type="match status" value="8"/>
</dbReference>
<reference evidence="6" key="2">
    <citation type="submission" date="2025-08" db="UniProtKB">
        <authorList>
            <consortium name="RefSeq"/>
        </authorList>
    </citation>
    <scope>IDENTIFICATION</scope>
</reference>
<dbReference type="InterPro" id="IPR003961">
    <property type="entry name" value="FN3_dom"/>
</dbReference>
<feature type="domain" description="Fibronectin type-III" evidence="4">
    <location>
        <begin position="400"/>
        <end position="492"/>
    </location>
</feature>
<feature type="domain" description="Fibronectin type-III" evidence="4">
    <location>
        <begin position="1026"/>
        <end position="1120"/>
    </location>
</feature>
<dbReference type="CDD" id="cd00063">
    <property type="entry name" value="FN3"/>
    <property type="match status" value="9"/>
</dbReference>